<keyword evidence="2" id="KW-1185">Reference proteome</keyword>
<evidence type="ECO:0000313" key="2">
    <source>
        <dbReference type="Proteomes" id="UP000182658"/>
    </source>
</evidence>
<evidence type="ECO:0000313" key="1">
    <source>
        <dbReference type="EMBL" id="OIW25428.1"/>
    </source>
</evidence>
<reference evidence="1 2" key="1">
    <citation type="submission" date="2016-10" db="EMBL/GenBank/DDBJ databases">
        <title>Draft genome sequence of Coniochaeta ligniaria NRRL30616, a lignocellulolytic fungus for bioabatement of inhibitors in plant biomass hydrolysates.</title>
        <authorList>
            <consortium name="DOE Joint Genome Institute"/>
            <person name="Jimenez D.J."/>
            <person name="Hector R.E."/>
            <person name="Riley R."/>
            <person name="Sun H."/>
            <person name="Grigoriev I.V."/>
            <person name="Van Elsas J.D."/>
            <person name="Nichols N.N."/>
        </authorList>
    </citation>
    <scope>NUCLEOTIDE SEQUENCE [LARGE SCALE GENOMIC DNA]</scope>
    <source>
        <strain evidence="1 2">NRRL 30616</strain>
    </source>
</reference>
<sequence length="109" mass="11886">MSQPGSASGLKTSVCFSALSGHVLEAIPNPGFSILGTDLISIQPDSIPPECDLEIDNIVQVALELQVRLHPREIYRPSLPKKIRPKAAMQRWNSLTLERTSAHLSLALC</sequence>
<dbReference type="AlphaFoldDB" id="A0A1J7J8D7"/>
<proteinExistence type="predicted"/>
<protein>
    <submittedName>
        <fullName evidence="1">Uncharacterized protein</fullName>
    </submittedName>
</protein>
<name>A0A1J7J8D7_9PEZI</name>
<dbReference type="EMBL" id="KV875102">
    <property type="protein sequence ID" value="OIW25428.1"/>
    <property type="molecule type" value="Genomic_DNA"/>
</dbReference>
<dbReference type="Proteomes" id="UP000182658">
    <property type="component" value="Unassembled WGS sequence"/>
</dbReference>
<accession>A0A1J7J8D7</accession>
<gene>
    <name evidence="1" type="ORF">CONLIGDRAFT_93234</name>
</gene>
<organism evidence="1 2">
    <name type="scientific">Coniochaeta ligniaria NRRL 30616</name>
    <dbReference type="NCBI Taxonomy" id="1408157"/>
    <lineage>
        <taxon>Eukaryota</taxon>
        <taxon>Fungi</taxon>
        <taxon>Dikarya</taxon>
        <taxon>Ascomycota</taxon>
        <taxon>Pezizomycotina</taxon>
        <taxon>Sordariomycetes</taxon>
        <taxon>Sordariomycetidae</taxon>
        <taxon>Coniochaetales</taxon>
        <taxon>Coniochaetaceae</taxon>
        <taxon>Coniochaeta</taxon>
    </lineage>
</organism>
<dbReference type="InParanoid" id="A0A1J7J8D7"/>